<protein>
    <recommendedName>
        <fullName evidence="3">Bifunctional polynucleotide phosphatase/kinase</fullName>
    </recommendedName>
</protein>
<dbReference type="InterPro" id="IPR023214">
    <property type="entry name" value="HAD_sf"/>
</dbReference>
<dbReference type="InterPro" id="IPR027417">
    <property type="entry name" value="P-loop_NTPase"/>
</dbReference>
<proteinExistence type="predicted"/>
<dbReference type="Gene3D" id="3.40.50.1000">
    <property type="entry name" value="HAD superfamily/HAD-like"/>
    <property type="match status" value="1"/>
</dbReference>
<comment type="caution">
    <text evidence="1">The sequence shown here is derived from an EMBL/GenBank/DDBJ whole genome shotgun (WGS) entry which is preliminary data.</text>
</comment>
<evidence type="ECO:0000313" key="1">
    <source>
        <dbReference type="EMBL" id="KAL3316254.1"/>
    </source>
</evidence>
<dbReference type="FunFam" id="3.40.50.300:FF:000737">
    <property type="entry name" value="Bifunctional polynucleotide phosphatase/kinase"/>
    <property type="match status" value="1"/>
</dbReference>
<dbReference type="InterPro" id="IPR036412">
    <property type="entry name" value="HAD-like_sf"/>
</dbReference>
<keyword evidence="2" id="KW-1185">Reference proteome</keyword>
<organism evidence="1 2">
    <name type="scientific">Cichlidogyrus casuarinus</name>
    <dbReference type="NCBI Taxonomy" id="1844966"/>
    <lineage>
        <taxon>Eukaryota</taxon>
        <taxon>Metazoa</taxon>
        <taxon>Spiralia</taxon>
        <taxon>Lophotrochozoa</taxon>
        <taxon>Platyhelminthes</taxon>
        <taxon>Monogenea</taxon>
        <taxon>Monopisthocotylea</taxon>
        <taxon>Dactylogyridea</taxon>
        <taxon>Ancyrocephalidae</taxon>
        <taxon>Cichlidogyrus</taxon>
    </lineage>
</organism>
<dbReference type="SUPFAM" id="SSF56784">
    <property type="entry name" value="HAD-like"/>
    <property type="match status" value="1"/>
</dbReference>
<name>A0ABD2Q9L3_9PLAT</name>
<evidence type="ECO:0008006" key="3">
    <source>
        <dbReference type="Google" id="ProtNLM"/>
    </source>
</evidence>
<sequence length="295" mass="33589">MKRVGIANYQSKLKAIHEILGVPLQFFVSLADDKYRKPRTGMWHEHIVKHNDSREIDLAESRYIGDAAGRKACKGKKADFSNSDRFFAENLGIPFMLPEEFWLGEQPPSKDLVNPPAIVPSNIPAMDKSRFSKASTKEIVIMVGFPASGKSYISQQFFAEMGYEVVNRDVHGTWQKCCSLMVGHLEKGKSVVVDNTNVDKESRSRYILAAKKHDANIKIRAFLMQTSSDQCKHNELYRQLTGSNHQAISTMVLNMMKKKFEEPEKSEGFDEIIKVPFQIDKDGVDPIFYKHLLEK</sequence>
<dbReference type="AlphaFoldDB" id="A0ABD2Q9L3"/>
<accession>A0ABD2Q9L3</accession>
<evidence type="ECO:0000313" key="2">
    <source>
        <dbReference type="Proteomes" id="UP001626550"/>
    </source>
</evidence>
<dbReference type="SUPFAM" id="SSF52540">
    <property type="entry name" value="P-loop containing nucleoside triphosphate hydrolases"/>
    <property type="match status" value="1"/>
</dbReference>
<dbReference type="PANTHER" id="PTHR12083:SF9">
    <property type="entry name" value="BIFUNCTIONAL POLYNUCLEOTIDE PHOSPHATASE_KINASE"/>
    <property type="match status" value="1"/>
</dbReference>
<gene>
    <name evidence="1" type="ORF">Ciccas_005100</name>
</gene>
<reference evidence="1 2" key="1">
    <citation type="submission" date="2024-11" db="EMBL/GenBank/DDBJ databases">
        <title>Adaptive evolution of stress response genes in parasites aligns with host niche diversity.</title>
        <authorList>
            <person name="Hahn C."/>
            <person name="Resl P."/>
        </authorList>
    </citation>
    <scope>NUCLEOTIDE SEQUENCE [LARGE SCALE GENOMIC DNA]</scope>
    <source>
        <strain evidence="1">EGGRZ-B1_66</strain>
        <tissue evidence="1">Body</tissue>
    </source>
</reference>
<dbReference type="EMBL" id="JBJKFK010000573">
    <property type="protein sequence ID" value="KAL3316254.1"/>
    <property type="molecule type" value="Genomic_DNA"/>
</dbReference>
<dbReference type="Pfam" id="PF08645">
    <property type="entry name" value="PNK3P"/>
    <property type="match status" value="1"/>
</dbReference>
<dbReference type="Gene3D" id="3.40.50.300">
    <property type="entry name" value="P-loop containing nucleotide triphosphate hydrolases"/>
    <property type="match status" value="1"/>
</dbReference>
<dbReference type="PANTHER" id="PTHR12083">
    <property type="entry name" value="BIFUNCTIONAL POLYNUCLEOTIDE PHOSPHATASE/KINASE"/>
    <property type="match status" value="1"/>
</dbReference>
<dbReference type="Pfam" id="PF13671">
    <property type="entry name" value="AAA_33"/>
    <property type="match status" value="1"/>
</dbReference>
<dbReference type="InterPro" id="IPR013954">
    <property type="entry name" value="PNK3P"/>
</dbReference>
<dbReference type="Proteomes" id="UP001626550">
    <property type="component" value="Unassembled WGS sequence"/>
</dbReference>